<dbReference type="OrthoDB" id="9799122at2"/>
<evidence type="ECO:0000259" key="1">
    <source>
        <dbReference type="Pfam" id="PF01323"/>
    </source>
</evidence>
<dbReference type="CDD" id="cd03024">
    <property type="entry name" value="DsbA_FrnE"/>
    <property type="match status" value="1"/>
</dbReference>
<keyword evidence="3" id="KW-1185">Reference proteome</keyword>
<organism evidence="2 3">
    <name type="scientific">Labilithrix luteola</name>
    <dbReference type="NCBI Taxonomy" id="1391654"/>
    <lineage>
        <taxon>Bacteria</taxon>
        <taxon>Pseudomonadati</taxon>
        <taxon>Myxococcota</taxon>
        <taxon>Polyangia</taxon>
        <taxon>Polyangiales</taxon>
        <taxon>Labilitrichaceae</taxon>
        <taxon>Labilithrix</taxon>
    </lineage>
</organism>
<dbReference type="KEGG" id="llu:AKJ09_10054"/>
<protein>
    <submittedName>
        <fullName evidence="2">2-hydroxychromene-2-carboxylate isomerase/DsbA-like thioredoxin domain protein</fullName>
    </submittedName>
</protein>
<dbReference type="InterPro" id="IPR036249">
    <property type="entry name" value="Thioredoxin-like_sf"/>
</dbReference>
<name>A0A0K1QC82_9BACT</name>
<proteinExistence type="predicted"/>
<dbReference type="EMBL" id="CP012333">
    <property type="protein sequence ID" value="AKV03391.1"/>
    <property type="molecule type" value="Genomic_DNA"/>
</dbReference>
<dbReference type="AlphaFoldDB" id="A0A0K1QC82"/>
<evidence type="ECO:0000313" key="2">
    <source>
        <dbReference type="EMBL" id="AKV03391.1"/>
    </source>
</evidence>
<dbReference type="PANTHER" id="PTHR13887">
    <property type="entry name" value="GLUTATHIONE S-TRANSFERASE KAPPA"/>
    <property type="match status" value="1"/>
</dbReference>
<dbReference type="Gene3D" id="3.40.30.10">
    <property type="entry name" value="Glutaredoxin"/>
    <property type="match status" value="1"/>
</dbReference>
<dbReference type="GO" id="GO:0016491">
    <property type="term" value="F:oxidoreductase activity"/>
    <property type="evidence" value="ECO:0007669"/>
    <property type="project" value="InterPro"/>
</dbReference>
<gene>
    <name evidence="2" type="ORF">AKJ09_10054</name>
</gene>
<dbReference type="SUPFAM" id="SSF52833">
    <property type="entry name" value="Thioredoxin-like"/>
    <property type="match status" value="1"/>
</dbReference>
<sequence length="274" mass="30062">MWAREELANRVIDALRSACRKTQRECGTRGCAKPRDVLAPTDIEVLSLHSFCVSPQPSAHRAQAMTDVSIDIVSDIVCPWCFIGSRRVEQALEGLDVRAKVAFHPFLLDPSLPAEGVDLRERLAKRYNVDPDRMFGRVEEAARQSGIPLDFAKVRRMPSTVKGHTLVRHAEALGTQPALARALFAAYFLEGRDIGDTTTLADIAEQHGFTRDAALALLSNDAELEETKAIARSFSERGITGVPFVIVNDKVAINGAQPVEIFQQAITRAATMNA</sequence>
<dbReference type="STRING" id="1391654.AKJ09_10054"/>
<dbReference type="Pfam" id="PF01323">
    <property type="entry name" value="DSBA"/>
    <property type="match status" value="1"/>
</dbReference>
<dbReference type="Proteomes" id="UP000064967">
    <property type="component" value="Chromosome"/>
</dbReference>
<evidence type="ECO:0000313" key="3">
    <source>
        <dbReference type="Proteomes" id="UP000064967"/>
    </source>
</evidence>
<reference evidence="2 3" key="1">
    <citation type="submission" date="2015-08" db="EMBL/GenBank/DDBJ databases">
        <authorList>
            <person name="Babu N.S."/>
            <person name="Beckwith C.J."/>
            <person name="Beseler K.G."/>
            <person name="Brison A."/>
            <person name="Carone J.V."/>
            <person name="Caskin T.P."/>
            <person name="Diamond M."/>
            <person name="Durham M.E."/>
            <person name="Foxe J.M."/>
            <person name="Go M."/>
            <person name="Henderson B.A."/>
            <person name="Jones I.B."/>
            <person name="McGettigan J.A."/>
            <person name="Micheletti S.J."/>
            <person name="Nasrallah M.E."/>
            <person name="Ortiz D."/>
            <person name="Piller C.R."/>
            <person name="Privatt S.R."/>
            <person name="Schneider S.L."/>
            <person name="Sharp S."/>
            <person name="Smith T.C."/>
            <person name="Stanton J.D."/>
            <person name="Ullery H.E."/>
            <person name="Wilson R.J."/>
            <person name="Serrano M.G."/>
            <person name="Buck G."/>
            <person name="Lee V."/>
            <person name="Wang Y."/>
            <person name="Carvalho R."/>
            <person name="Voegtly L."/>
            <person name="Shi R."/>
            <person name="Duckworth R."/>
            <person name="Johnson A."/>
            <person name="Loviza R."/>
            <person name="Walstead R."/>
            <person name="Shah Z."/>
            <person name="Kiflezghi M."/>
            <person name="Wade K."/>
            <person name="Ball S.L."/>
            <person name="Bradley K.W."/>
            <person name="Asai D.J."/>
            <person name="Bowman C.A."/>
            <person name="Russell D.A."/>
            <person name="Pope W.H."/>
            <person name="Jacobs-Sera D."/>
            <person name="Hendrix R.W."/>
            <person name="Hatfull G.F."/>
        </authorList>
    </citation>
    <scope>NUCLEOTIDE SEQUENCE [LARGE SCALE GENOMIC DNA]</scope>
    <source>
        <strain evidence="2 3">DSM 27648</strain>
    </source>
</reference>
<dbReference type="PANTHER" id="PTHR13887:SF41">
    <property type="entry name" value="THIOREDOXIN SUPERFAMILY PROTEIN"/>
    <property type="match status" value="1"/>
</dbReference>
<accession>A0A0K1QC82</accession>
<feature type="domain" description="DSBA-like thioredoxin" evidence="1">
    <location>
        <begin position="70"/>
        <end position="266"/>
    </location>
</feature>
<dbReference type="InterPro" id="IPR001853">
    <property type="entry name" value="DSBA-like_thioredoxin_dom"/>
</dbReference>
<dbReference type="GO" id="GO:0016853">
    <property type="term" value="F:isomerase activity"/>
    <property type="evidence" value="ECO:0007669"/>
    <property type="project" value="UniProtKB-KW"/>
</dbReference>
<keyword evidence="2" id="KW-0413">Isomerase</keyword>